<name>A0A7M2Y935_9FLAO</name>
<evidence type="ECO:0000313" key="1">
    <source>
        <dbReference type="EMBL" id="QOW09922.1"/>
    </source>
</evidence>
<accession>A0A7M2Y935</accession>
<reference evidence="1 2" key="1">
    <citation type="submission" date="2019-05" db="EMBL/GenBank/DDBJ databases">
        <title>Chryseobacterium sp. isolated from King George Island, maritime Antarctica.</title>
        <authorList>
            <person name="Peng X."/>
        </authorList>
    </citation>
    <scope>NUCLEOTIDE SEQUENCE [LARGE SCALE GENOMIC DNA]</scope>
    <source>
        <strain evidence="1 2">7-3A</strain>
    </source>
</reference>
<organism evidence="1 2">
    <name type="scientific">Kaistella flava</name>
    <name type="common">ex Peng et al. 2021</name>
    <dbReference type="NCBI Taxonomy" id="2038776"/>
    <lineage>
        <taxon>Bacteria</taxon>
        <taxon>Pseudomonadati</taxon>
        <taxon>Bacteroidota</taxon>
        <taxon>Flavobacteriia</taxon>
        <taxon>Flavobacteriales</taxon>
        <taxon>Weeksellaceae</taxon>
        <taxon>Chryseobacterium group</taxon>
        <taxon>Kaistella</taxon>
    </lineage>
</organism>
<dbReference type="EMBL" id="CP040442">
    <property type="protein sequence ID" value="QOW09922.1"/>
    <property type="molecule type" value="Genomic_DNA"/>
</dbReference>
<protein>
    <submittedName>
        <fullName evidence="1">Uncharacterized protein</fullName>
    </submittedName>
</protein>
<dbReference type="KEGG" id="kfa:Q73A0000_05875"/>
<proteinExistence type="predicted"/>
<gene>
    <name evidence="1" type="ORF">Q73A0000_05875</name>
</gene>
<evidence type="ECO:0000313" key="2">
    <source>
        <dbReference type="Proteomes" id="UP000594195"/>
    </source>
</evidence>
<keyword evidence="2" id="KW-1185">Reference proteome</keyword>
<sequence>MEKVLIDKNIVVAGEFKPSAYDKLYFIKNEILEEEDFLEDSIFLPDNSIVSTENFNIDIKFNRIIISFKKKLNSEELKLDSFLSHLSATLFGFNFKWLLIVDDFLEFSKANFFFEQNKLNHFFPESESSYGYSISSTFENSKVRLRINPIELVAKDGTNTKEALEFNFNYHFWDNYKETIQQFEKFESHSNKILSAYE</sequence>
<dbReference type="Proteomes" id="UP000594195">
    <property type="component" value="Chromosome"/>
</dbReference>
<dbReference type="AlphaFoldDB" id="A0A7M2Y935"/>
<dbReference type="RefSeq" id="WP_193813158.1">
    <property type="nucleotide sequence ID" value="NZ_CP040442.1"/>
</dbReference>